<proteinExistence type="inferred from homology"/>
<dbReference type="Pfam" id="PF00849">
    <property type="entry name" value="PseudoU_synth_2"/>
    <property type="match status" value="1"/>
</dbReference>
<gene>
    <name evidence="4" type="ORF">HUE58_01490</name>
</gene>
<feature type="domain" description="Pseudouridine synthase RsuA/RluA-like" evidence="3">
    <location>
        <begin position="1"/>
        <end position="81"/>
    </location>
</feature>
<dbReference type="GO" id="GO:0001522">
    <property type="term" value="P:pseudouridine synthesis"/>
    <property type="evidence" value="ECO:0007669"/>
    <property type="project" value="InterPro"/>
</dbReference>
<dbReference type="RefSeq" id="WP_174605323.1">
    <property type="nucleotide sequence ID" value="NZ_CP054490.1"/>
</dbReference>
<dbReference type="InterPro" id="IPR006145">
    <property type="entry name" value="PsdUridine_synth_RsuA/RluA"/>
</dbReference>
<dbReference type="GO" id="GO:0003723">
    <property type="term" value="F:RNA binding"/>
    <property type="evidence" value="ECO:0007669"/>
    <property type="project" value="InterPro"/>
</dbReference>
<evidence type="ECO:0000256" key="1">
    <source>
        <dbReference type="ARBA" id="ARBA00010876"/>
    </source>
</evidence>
<evidence type="ECO:0000259" key="3">
    <source>
        <dbReference type="Pfam" id="PF00849"/>
    </source>
</evidence>
<dbReference type="GO" id="GO:0140098">
    <property type="term" value="F:catalytic activity, acting on RNA"/>
    <property type="evidence" value="ECO:0007669"/>
    <property type="project" value="UniProtKB-ARBA"/>
</dbReference>
<dbReference type="Proteomes" id="UP000509429">
    <property type="component" value="Chromosome"/>
</dbReference>
<dbReference type="EMBL" id="CP054490">
    <property type="protein sequence ID" value="QKQ23883.1"/>
    <property type="molecule type" value="Genomic_DNA"/>
</dbReference>
<reference evidence="4 5" key="1">
    <citation type="submission" date="2020-05" db="EMBL/GenBank/DDBJ databases">
        <title>Horizontal transmission and recombination maintain forever young bacterial symbiont genomes.</title>
        <authorList>
            <person name="Russell S.L."/>
            <person name="Pepper-Tunick E."/>
            <person name="Svedberg J."/>
            <person name="Byrne A."/>
            <person name="Ruelas Castillo J."/>
            <person name="Vollmers C."/>
            <person name="Beinart R.A."/>
            <person name="Corbett-Detig R."/>
        </authorList>
    </citation>
    <scope>NUCLEOTIDE SEQUENCE [LARGE SCALE GENOMIC DNA]</scope>
    <source>
        <strain evidence="4">JDF_Ridge</strain>
    </source>
</reference>
<protein>
    <submittedName>
        <fullName evidence="4">RNA pseudouridine synthase</fullName>
    </submittedName>
</protein>
<organism evidence="4 5">
    <name type="scientific">Candidatus Ruthia endofausta</name>
    <dbReference type="NCBI Taxonomy" id="2738852"/>
    <lineage>
        <taxon>Bacteria</taxon>
        <taxon>Pseudomonadati</taxon>
        <taxon>Pseudomonadota</taxon>
        <taxon>Gammaproteobacteria</taxon>
        <taxon>Candidatus Pseudothioglobaceae</taxon>
        <taxon>Candidatus Ruthturnera</taxon>
    </lineage>
</organism>
<keyword evidence="5" id="KW-1185">Reference proteome</keyword>
<dbReference type="PANTHER" id="PTHR21600">
    <property type="entry name" value="MITOCHONDRIAL RNA PSEUDOURIDINE SYNTHASE"/>
    <property type="match status" value="1"/>
</dbReference>
<name>A0A6N0HNJ6_9GAMM</name>
<dbReference type="InterPro" id="IPR020103">
    <property type="entry name" value="PsdUridine_synth_cat_dom_sf"/>
</dbReference>
<sequence>MIIAYTKRTARNLSDMFAKREIKKTYVAIVKEKFPSSTITLDERIDKKDALSFATSIAHNHNKSLLEINIKTGRKHQIKKH</sequence>
<dbReference type="GO" id="GO:0009982">
    <property type="term" value="F:pseudouridine synthase activity"/>
    <property type="evidence" value="ECO:0007669"/>
    <property type="project" value="InterPro"/>
</dbReference>
<dbReference type="Gene3D" id="3.30.2350.10">
    <property type="entry name" value="Pseudouridine synthase"/>
    <property type="match status" value="1"/>
</dbReference>
<dbReference type="AlphaFoldDB" id="A0A6N0HNJ6"/>
<dbReference type="GO" id="GO:0006396">
    <property type="term" value="P:RNA processing"/>
    <property type="evidence" value="ECO:0007669"/>
    <property type="project" value="UniProtKB-ARBA"/>
</dbReference>
<comment type="similarity">
    <text evidence="1">Belongs to the pseudouridine synthase RluA family.</text>
</comment>
<dbReference type="PANTHER" id="PTHR21600:SF83">
    <property type="entry name" value="PSEUDOURIDYLATE SYNTHASE RPUSD4, MITOCHONDRIAL"/>
    <property type="match status" value="1"/>
</dbReference>
<evidence type="ECO:0000313" key="4">
    <source>
        <dbReference type="EMBL" id="QKQ23883.1"/>
    </source>
</evidence>
<accession>A0A6N0HNJ6</accession>
<keyword evidence="2" id="KW-0413">Isomerase</keyword>
<dbReference type="SUPFAM" id="SSF55120">
    <property type="entry name" value="Pseudouridine synthase"/>
    <property type="match status" value="1"/>
</dbReference>
<evidence type="ECO:0000313" key="5">
    <source>
        <dbReference type="Proteomes" id="UP000509429"/>
    </source>
</evidence>
<dbReference type="KEGG" id="reo:HUE58_01490"/>
<dbReference type="InterPro" id="IPR050188">
    <property type="entry name" value="RluA_PseudoU_synthase"/>
</dbReference>
<evidence type="ECO:0000256" key="2">
    <source>
        <dbReference type="ARBA" id="ARBA00023235"/>
    </source>
</evidence>